<evidence type="ECO:0000313" key="3">
    <source>
        <dbReference type="Proteomes" id="UP000577362"/>
    </source>
</evidence>
<dbReference type="RefSeq" id="WP_183316914.1">
    <property type="nucleotide sequence ID" value="NZ_JACIEN010000003.1"/>
</dbReference>
<dbReference type="Proteomes" id="UP000577362">
    <property type="component" value="Unassembled WGS sequence"/>
</dbReference>
<evidence type="ECO:0000256" key="1">
    <source>
        <dbReference type="SAM" id="MobiDB-lite"/>
    </source>
</evidence>
<comment type="caution">
    <text evidence="2">The sequence shown here is derived from an EMBL/GenBank/DDBJ whole genome shotgun (WGS) entry which is preliminary data.</text>
</comment>
<sequence>MTIKLEITAAEGPELAQKLLGTLGAFALAGREARVTPPPRETEAEPTPSAPAPEAAEKPKRATKRTKEEPAEKTVAEPVPEAEAQPEEKFEAPPAEPEEAPAHTADDCRAKLMEVCKRLAPEIGVALFRKHLPKVEKPNISALKADQYAAFIADADRALEALAEAESLADVDENARPKVIATAKENIG</sequence>
<proteinExistence type="predicted"/>
<name>A0A840BW88_9HYPH</name>
<dbReference type="EMBL" id="JACIEN010000003">
    <property type="protein sequence ID" value="MBB4017615.1"/>
    <property type="molecule type" value="Genomic_DNA"/>
</dbReference>
<evidence type="ECO:0000313" key="2">
    <source>
        <dbReference type="EMBL" id="MBB4017615.1"/>
    </source>
</evidence>
<gene>
    <name evidence="2" type="ORF">GGR16_002649</name>
</gene>
<dbReference type="AlphaFoldDB" id="A0A840BW88"/>
<feature type="region of interest" description="Disordered" evidence="1">
    <location>
        <begin position="31"/>
        <end position="106"/>
    </location>
</feature>
<feature type="compositionally biased region" description="Basic and acidic residues" evidence="1">
    <location>
        <begin position="55"/>
        <end position="75"/>
    </location>
</feature>
<keyword evidence="3" id="KW-1185">Reference proteome</keyword>
<protein>
    <submittedName>
        <fullName evidence="2">Uncharacterized protein</fullName>
    </submittedName>
</protein>
<organism evidence="2 3">
    <name type="scientific">Chelatococcus caeni</name>
    <dbReference type="NCBI Taxonomy" id="1348468"/>
    <lineage>
        <taxon>Bacteria</taxon>
        <taxon>Pseudomonadati</taxon>
        <taxon>Pseudomonadota</taxon>
        <taxon>Alphaproteobacteria</taxon>
        <taxon>Hyphomicrobiales</taxon>
        <taxon>Chelatococcaceae</taxon>
        <taxon>Chelatococcus</taxon>
    </lineage>
</organism>
<accession>A0A840BW88</accession>
<reference evidence="2 3" key="1">
    <citation type="submission" date="2020-08" db="EMBL/GenBank/DDBJ databases">
        <title>Genomic Encyclopedia of Type Strains, Phase IV (KMG-IV): sequencing the most valuable type-strain genomes for metagenomic binning, comparative biology and taxonomic classification.</title>
        <authorList>
            <person name="Goeker M."/>
        </authorList>
    </citation>
    <scope>NUCLEOTIDE SEQUENCE [LARGE SCALE GENOMIC DNA]</scope>
    <source>
        <strain evidence="2 3">DSM 103737</strain>
    </source>
</reference>